<dbReference type="UniPathway" id="UPA00094"/>
<evidence type="ECO:0000313" key="5">
    <source>
        <dbReference type="Proteomes" id="UP000319449"/>
    </source>
</evidence>
<reference evidence="4 5" key="1">
    <citation type="submission" date="2019-07" db="EMBL/GenBank/DDBJ databases">
        <title>Genomic Encyclopedia of Archaeal and Bacterial Type Strains, Phase II (KMG-II): from individual species to whole genera.</title>
        <authorList>
            <person name="Goeker M."/>
        </authorList>
    </citation>
    <scope>NUCLEOTIDE SEQUENCE [LARGE SCALE GENOMIC DNA]</scope>
    <source>
        <strain evidence="4 5">ATCC BAA-1139</strain>
    </source>
</reference>
<keyword evidence="2" id="KW-0092">Biotin</keyword>
<accession>A0A562V670</accession>
<sequence length="161" mass="17276">MKLTNEDVQDILQLVNVSSFNVLNLQTDRFKLSLRRTGDGEWTQSAQELSATNLMTPAAVRTETAAPVAAPKAAPAAEDGLVDIRTPLLGTFYRSPKPGSPPFVEIGSRVDKDTVVAIVETMKLMNSVYAGVCGTIAEICLGDADFADHEAVLMRVKPEGV</sequence>
<keyword evidence="2" id="KW-0275">Fatty acid biosynthesis</keyword>
<keyword evidence="2" id="KW-0276">Fatty acid metabolism</keyword>
<dbReference type="InterPro" id="IPR001249">
    <property type="entry name" value="AcCoA_biotinCC"/>
</dbReference>
<dbReference type="Proteomes" id="UP000319449">
    <property type="component" value="Unassembled WGS sequence"/>
</dbReference>
<keyword evidence="2" id="KW-0443">Lipid metabolism</keyword>
<keyword evidence="2" id="KW-0444">Lipid biosynthesis</keyword>
<dbReference type="InterPro" id="IPR000089">
    <property type="entry name" value="Biotin_lipoyl"/>
</dbReference>
<comment type="function">
    <text evidence="1 2">This protein is a component of the acetyl coenzyme A carboxylase complex; first, biotin carboxylase catalyzes the carboxylation of the carrier protein and then the transcarboxylase transfers the carboxyl group to form malonyl-CoA.</text>
</comment>
<proteinExistence type="predicted"/>
<gene>
    <name evidence="4" type="ORF">JN12_03923</name>
</gene>
<dbReference type="CDD" id="cd06850">
    <property type="entry name" value="biotinyl_domain"/>
    <property type="match status" value="1"/>
</dbReference>
<dbReference type="GO" id="GO:0009317">
    <property type="term" value="C:acetyl-CoA carboxylase complex"/>
    <property type="evidence" value="ECO:0007669"/>
    <property type="project" value="InterPro"/>
</dbReference>
<evidence type="ECO:0000313" key="4">
    <source>
        <dbReference type="EMBL" id="TWJ13292.1"/>
    </source>
</evidence>
<name>A0A562V670_9BACT</name>
<dbReference type="GO" id="GO:0003989">
    <property type="term" value="F:acetyl-CoA carboxylase activity"/>
    <property type="evidence" value="ECO:0007669"/>
    <property type="project" value="InterPro"/>
</dbReference>
<keyword evidence="5" id="KW-1185">Reference proteome</keyword>
<dbReference type="Gene3D" id="2.40.50.100">
    <property type="match status" value="1"/>
</dbReference>
<dbReference type="GO" id="GO:0006633">
    <property type="term" value="P:fatty acid biosynthetic process"/>
    <property type="evidence" value="ECO:0007669"/>
    <property type="project" value="UniProtKB-UniPathway"/>
</dbReference>
<protein>
    <recommendedName>
        <fullName evidence="2">Biotin carboxyl carrier protein of acetyl-CoA carboxylase</fullName>
    </recommendedName>
</protein>
<comment type="caution">
    <text evidence="4">The sequence shown here is derived from an EMBL/GenBank/DDBJ whole genome shotgun (WGS) entry which is preliminary data.</text>
</comment>
<dbReference type="PROSITE" id="PS50968">
    <property type="entry name" value="BIOTINYL_LIPOYL"/>
    <property type="match status" value="1"/>
</dbReference>
<dbReference type="SUPFAM" id="SSF51230">
    <property type="entry name" value="Single hybrid motif"/>
    <property type="match status" value="1"/>
</dbReference>
<dbReference type="RefSeq" id="WP_145025982.1">
    <property type="nucleotide sequence ID" value="NZ_VLLN01000043.1"/>
</dbReference>
<evidence type="ECO:0000259" key="3">
    <source>
        <dbReference type="PROSITE" id="PS50968"/>
    </source>
</evidence>
<evidence type="ECO:0000256" key="1">
    <source>
        <dbReference type="ARBA" id="ARBA00003761"/>
    </source>
</evidence>
<dbReference type="AlphaFoldDB" id="A0A562V670"/>
<dbReference type="Pfam" id="PF00364">
    <property type="entry name" value="Biotin_lipoyl"/>
    <property type="match status" value="1"/>
</dbReference>
<dbReference type="PRINTS" id="PR01071">
    <property type="entry name" value="ACOABIOTINCC"/>
</dbReference>
<comment type="pathway">
    <text evidence="2">Lipid metabolism; fatty acid biosynthesis.</text>
</comment>
<dbReference type="OrthoDB" id="9811735at2"/>
<evidence type="ECO:0000256" key="2">
    <source>
        <dbReference type="RuleBase" id="RU364072"/>
    </source>
</evidence>
<dbReference type="EMBL" id="VLLN01000043">
    <property type="protein sequence ID" value="TWJ13292.1"/>
    <property type="molecule type" value="Genomic_DNA"/>
</dbReference>
<dbReference type="InterPro" id="IPR011053">
    <property type="entry name" value="Single_hybrid_motif"/>
</dbReference>
<organism evidence="4 5">
    <name type="scientific">Geobacter argillaceus</name>
    <dbReference type="NCBI Taxonomy" id="345631"/>
    <lineage>
        <taxon>Bacteria</taxon>
        <taxon>Pseudomonadati</taxon>
        <taxon>Thermodesulfobacteriota</taxon>
        <taxon>Desulfuromonadia</taxon>
        <taxon>Geobacterales</taxon>
        <taxon>Geobacteraceae</taxon>
        <taxon>Geobacter</taxon>
    </lineage>
</organism>
<feature type="domain" description="Lipoyl-binding" evidence="3">
    <location>
        <begin position="81"/>
        <end position="157"/>
    </location>
</feature>